<accession>A0A2W5SRS0</accession>
<sequence>MSDATRELTRLLNHWRAARHESTSELIHLVGGLVRFEPSPLPKRGQKAAALEWLDVTAREGPATLSLRLAQLEPLISDWSPSNLWPVFEALATRAPDPRLGTFATRLLVGDVRVDFTDKFLRRLLNCVEVHGDISHYRALEVGFSTRMLDGGLAERALRLMKKGLTARVVGPELPQSERASLASQLWEPGELPSSSNDLLALVYEDPHDLSRRQVLADSLLERADPRGEFIALQLARTDEKRQLALIKKHGKTWLGPFAKVVDDFTFEDGFVSRVQLRHLTLAQFQVLSAAKEWATVKRVRHGVQRFSRTMISLEDPGAVSAEALRGYLRDKLSLPISQLVLEEVTDETLPLLMSFQRLKSLYVRIHSSRLTNALVSANWPALESLTLLGTHFDSGVTAWLGARGVMKFSNLTLMAEHSGDALELRHRDGGFVLHLRHVATLLDPVRLLRTVARVINVKPLRIRAQFVRPPRAVEEAALRSLAEPLGIPIDWIRGGSVG</sequence>
<evidence type="ECO:0000313" key="1">
    <source>
        <dbReference type="EMBL" id="PZR04327.1"/>
    </source>
</evidence>
<reference evidence="1 2" key="1">
    <citation type="submission" date="2017-08" db="EMBL/GenBank/DDBJ databases">
        <title>Infants hospitalized years apart are colonized by the same room-sourced microbial strains.</title>
        <authorList>
            <person name="Brooks B."/>
            <person name="Olm M.R."/>
            <person name="Firek B.A."/>
            <person name="Baker R."/>
            <person name="Thomas B.C."/>
            <person name="Morowitz M.J."/>
            <person name="Banfield J.F."/>
        </authorList>
    </citation>
    <scope>NUCLEOTIDE SEQUENCE [LARGE SCALE GENOMIC DNA]</scope>
    <source>
        <strain evidence="1">S2_003_000_R2_14</strain>
    </source>
</reference>
<proteinExistence type="predicted"/>
<protein>
    <submittedName>
        <fullName evidence="1">Uncharacterized protein</fullName>
    </submittedName>
</protein>
<gene>
    <name evidence="1" type="ORF">DI536_34490</name>
</gene>
<evidence type="ECO:0000313" key="2">
    <source>
        <dbReference type="Proteomes" id="UP000249061"/>
    </source>
</evidence>
<organism evidence="1 2">
    <name type="scientific">Archangium gephyra</name>
    <dbReference type="NCBI Taxonomy" id="48"/>
    <lineage>
        <taxon>Bacteria</taxon>
        <taxon>Pseudomonadati</taxon>
        <taxon>Myxococcota</taxon>
        <taxon>Myxococcia</taxon>
        <taxon>Myxococcales</taxon>
        <taxon>Cystobacterineae</taxon>
        <taxon>Archangiaceae</taxon>
        <taxon>Archangium</taxon>
    </lineage>
</organism>
<dbReference type="EMBL" id="QFQP01000060">
    <property type="protein sequence ID" value="PZR04327.1"/>
    <property type="molecule type" value="Genomic_DNA"/>
</dbReference>
<comment type="caution">
    <text evidence="1">The sequence shown here is derived from an EMBL/GenBank/DDBJ whole genome shotgun (WGS) entry which is preliminary data.</text>
</comment>
<dbReference type="AlphaFoldDB" id="A0A2W5SRS0"/>
<name>A0A2W5SRS0_9BACT</name>
<dbReference type="Proteomes" id="UP000249061">
    <property type="component" value="Unassembled WGS sequence"/>
</dbReference>